<dbReference type="Pfam" id="PF12762">
    <property type="entry name" value="DDE_Tnp_IS1595"/>
    <property type="match status" value="1"/>
</dbReference>
<dbReference type="EMBL" id="CAJVPS010005667">
    <property type="protein sequence ID" value="CAG8617373.1"/>
    <property type="molecule type" value="Genomic_DNA"/>
</dbReference>
<keyword evidence="3" id="KW-1185">Reference proteome</keyword>
<gene>
    <name evidence="2" type="ORF">ALEPTO_LOCUS8814</name>
</gene>
<comment type="caution">
    <text evidence="2">The sequence shown here is derived from an EMBL/GenBank/DDBJ whole genome shotgun (WGS) entry which is preliminary data.</text>
</comment>
<dbReference type="InterPro" id="IPR024445">
    <property type="entry name" value="Tnp_ISXO2-like"/>
</dbReference>
<evidence type="ECO:0000313" key="2">
    <source>
        <dbReference type="EMBL" id="CAG8617373.1"/>
    </source>
</evidence>
<sequence>KGISSRQLAKFLGIPIASAWFMLHRIRRSLDTPLFKTMLKGSVEIDETFIGGKNKWRHWNKKVPNSQGRSWIDKTPVMGMLERGGNLICQVVPNTQQKTLEPIVFANIKENSNVYTDE</sequence>
<name>A0A9N9GPT2_9GLOM</name>
<feature type="non-terminal residue" evidence="2">
    <location>
        <position position="1"/>
    </location>
</feature>
<protein>
    <submittedName>
        <fullName evidence="2">10818_t:CDS:1</fullName>
    </submittedName>
</protein>
<dbReference type="AlphaFoldDB" id="A0A9N9GPT2"/>
<proteinExistence type="predicted"/>
<dbReference type="OrthoDB" id="2414648at2759"/>
<accession>A0A9N9GPT2</accession>
<dbReference type="NCBIfam" id="NF033547">
    <property type="entry name" value="transpos_IS1595"/>
    <property type="match status" value="1"/>
</dbReference>
<evidence type="ECO:0000259" key="1">
    <source>
        <dbReference type="Pfam" id="PF12762"/>
    </source>
</evidence>
<reference evidence="2" key="1">
    <citation type="submission" date="2021-06" db="EMBL/GenBank/DDBJ databases">
        <authorList>
            <person name="Kallberg Y."/>
            <person name="Tangrot J."/>
            <person name="Rosling A."/>
        </authorList>
    </citation>
    <scope>NUCLEOTIDE SEQUENCE</scope>
    <source>
        <strain evidence="2">FL130A</strain>
    </source>
</reference>
<dbReference type="Proteomes" id="UP000789508">
    <property type="component" value="Unassembled WGS sequence"/>
</dbReference>
<feature type="domain" description="ISXO2-like transposase" evidence="1">
    <location>
        <begin position="38"/>
        <end position="118"/>
    </location>
</feature>
<evidence type="ECO:0000313" key="3">
    <source>
        <dbReference type="Proteomes" id="UP000789508"/>
    </source>
</evidence>
<organism evidence="2 3">
    <name type="scientific">Ambispora leptoticha</name>
    <dbReference type="NCBI Taxonomy" id="144679"/>
    <lineage>
        <taxon>Eukaryota</taxon>
        <taxon>Fungi</taxon>
        <taxon>Fungi incertae sedis</taxon>
        <taxon>Mucoromycota</taxon>
        <taxon>Glomeromycotina</taxon>
        <taxon>Glomeromycetes</taxon>
        <taxon>Archaeosporales</taxon>
        <taxon>Ambisporaceae</taxon>
        <taxon>Ambispora</taxon>
    </lineage>
</organism>